<reference evidence="1 2" key="1">
    <citation type="submission" date="2016-12" db="EMBL/GenBank/DDBJ databases">
        <title>Trade-off between light-utilization and light-protection in marine flavobacteria.</title>
        <authorList>
            <person name="Kumagai Y."/>
            <person name="Yoshizawa S."/>
            <person name="Kogure K."/>
            <person name="Iwasaki W."/>
        </authorList>
    </citation>
    <scope>NUCLEOTIDE SEQUENCE [LARGE SCALE GENOMIC DNA]</scope>
    <source>
        <strain evidence="1 2">KCTC 22729</strain>
    </source>
</reference>
<dbReference type="OrthoDB" id="659408at2"/>
<keyword evidence="2" id="KW-1185">Reference proteome</keyword>
<proteinExistence type="predicted"/>
<dbReference type="GO" id="GO:0016787">
    <property type="term" value="F:hydrolase activity"/>
    <property type="evidence" value="ECO:0007669"/>
    <property type="project" value="UniProtKB-KW"/>
</dbReference>
<dbReference type="InterPro" id="IPR029058">
    <property type="entry name" value="AB_hydrolase_fold"/>
</dbReference>
<sequence>MTYKIPIYLMPGLAAGPEIFENLSLSKEKYEIHYLKWKKPLDLEETISNYAMRMCEEVKKENPVLVGVSFGGILVQEMSKFLHCKKVIIISSVKTTDELPKRFKVATFGNLYKIFPTKIISHFEDFSRFFIGKTLQKRALIYKKYLSERNETYLKWAIKNVLKWQQQEIIENLIHIHGVEDKIFPINNIKNAIEIENGTHIMILNKAKKISEIIDKSLTF</sequence>
<evidence type="ECO:0000313" key="2">
    <source>
        <dbReference type="Proteomes" id="UP000237608"/>
    </source>
</evidence>
<dbReference type="SUPFAM" id="SSF53474">
    <property type="entry name" value="alpha/beta-Hydrolases"/>
    <property type="match status" value="1"/>
</dbReference>
<keyword evidence="1" id="KW-0378">Hydrolase</keyword>
<organism evidence="1 2">
    <name type="scientific">Polaribacter gangjinensis</name>
    <dbReference type="NCBI Taxonomy" id="574710"/>
    <lineage>
        <taxon>Bacteria</taxon>
        <taxon>Pseudomonadati</taxon>
        <taxon>Bacteroidota</taxon>
        <taxon>Flavobacteriia</taxon>
        <taxon>Flavobacteriales</taxon>
        <taxon>Flavobacteriaceae</taxon>
    </lineage>
</organism>
<dbReference type="EMBL" id="MSCL01000001">
    <property type="protein sequence ID" value="PQJ74114.1"/>
    <property type="molecule type" value="Genomic_DNA"/>
</dbReference>
<evidence type="ECO:0000313" key="1">
    <source>
        <dbReference type="EMBL" id="PQJ74114.1"/>
    </source>
</evidence>
<dbReference type="Proteomes" id="UP000237608">
    <property type="component" value="Unassembled WGS sequence"/>
</dbReference>
<dbReference type="RefSeq" id="WP_105045264.1">
    <property type="nucleotide sequence ID" value="NZ_CP150662.1"/>
</dbReference>
<dbReference type="AlphaFoldDB" id="A0A2S7W8Z7"/>
<gene>
    <name evidence="1" type="ORF">BTO13_01970</name>
</gene>
<accession>A0A2S7W8Z7</accession>
<comment type="caution">
    <text evidence="1">The sequence shown here is derived from an EMBL/GenBank/DDBJ whole genome shotgun (WGS) entry which is preliminary data.</text>
</comment>
<name>A0A2S7W8Z7_9FLAO</name>
<protein>
    <submittedName>
        <fullName evidence="1">Alpha/beta hydrolase</fullName>
    </submittedName>
</protein>
<dbReference type="Gene3D" id="3.40.50.1820">
    <property type="entry name" value="alpha/beta hydrolase"/>
    <property type="match status" value="1"/>
</dbReference>